<dbReference type="EC" id="2.1.1.164" evidence="2"/>
<evidence type="ECO:0000259" key="1">
    <source>
        <dbReference type="Pfam" id="PF13649"/>
    </source>
</evidence>
<dbReference type="Gene3D" id="3.40.50.150">
    <property type="entry name" value="Vaccinia Virus protein VP39"/>
    <property type="match status" value="1"/>
</dbReference>
<dbReference type="CDD" id="cd02440">
    <property type="entry name" value="AdoMet_MTases"/>
    <property type="match status" value="1"/>
</dbReference>
<dbReference type="PANTHER" id="PTHR43591:SF24">
    <property type="entry name" value="2-METHOXY-6-POLYPRENYL-1,4-BENZOQUINOL METHYLASE, MITOCHONDRIAL"/>
    <property type="match status" value="1"/>
</dbReference>
<dbReference type="Proteomes" id="UP001342418">
    <property type="component" value="Chromosome"/>
</dbReference>
<accession>A0ABY5MED8</accession>
<feature type="domain" description="Methyltransferase" evidence="1">
    <location>
        <begin position="51"/>
        <end position="143"/>
    </location>
</feature>
<evidence type="ECO:0000313" key="3">
    <source>
        <dbReference type="Proteomes" id="UP001342418"/>
    </source>
</evidence>
<keyword evidence="3" id="KW-1185">Reference proteome</keyword>
<proteinExistence type="predicted"/>
<gene>
    <name evidence="2" type="primary">rebM_2</name>
    <name evidence="2" type="ORF">NTH_00856</name>
</gene>
<dbReference type="GO" id="GO:0032259">
    <property type="term" value="P:methylation"/>
    <property type="evidence" value="ECO:0007669"/>
    <property type="project" value="UniProtKB-KW"/>
</dbReference>
<name>A0ABY5MED8_9HYPH</name>
<dbReference type="Pfam" id="PF13649">
    <property type="entry name" value="Methyltransf_25"/>
    <property type="match status" value="1"/>
</dbReference>
<dbReference type="EMBL" id="CP030941">
    <property type="protein sequence ID" value="UUP16410.1"/>
    <property type="molecule type" value="Genomic_DNA"/>
</dbReference>
<reference evidence="2 3" key="1">
    <citation type="submission" date="2018-07" db="EMBL/GenBank/DDBJ databases">
        <title>Genome sequence of Nitratireductor thuwali#1536.</title>
        <authorList>
            <person name="Michoud G."/>
            <person name="Merlino G."/>
            <person name="Sefrji F.O."/>
            <person name="Daffonchio D."/>
        </authorList>
    </citation>
    <scope>NUCLEOTIDE SEQUENCE [LARGE SCALE GENOMIC DNA]</scope>
    <source>
        <strain evidence="3">Nit1536</strain>
    </source>
</reference>
<keyword evidence="2" id="KW-0489">Methyltransferase</keyword>
<dbReference type="RefSeq" id="WP_338528837.1">
    <property type="nucleotide sequence ID" value="NZ_CP030941.1"/>
</dbReference>
<evidence type="ECO:0000313" key="2">
    <source>
        <dbReference type="EMBL" id="UUP16410.1"/>
    </source>
</evidence>
<keyword evidence="2" id="KW-0808">Transferase</keyword>
<dbReference type="InterPro" id="IPR029063">
    <property type="entry name" value="SAM-dependent_MTases_sf"/>
</dbReference>
<dbReference type="InterPro" id="IPR041698">
    <property type="entry name" value="Methyltransf_25"/>
</dbReference>
<protein>
    <submittedName>
        <fullName evidence="2">Demethylrebeccamycin-D-glucose O-methyltransferase</fullName>
        <ecNumber evidence="2">2.1.1.164</ecNumber>
    </submittedName>
</protein>
<dbReference type="PANTHER" id="PTHR43591">
    <property type="entry name" value="METHYLTRANSFERASE"/>
    <property type="match status" value="1"/>
</dbReference>
<dbReference type="SUPFAM" id="SSF53335">
    <property type="entry name" value="S-adenosyl-L-methionine-dependent methyltransferases"/>
    <property type="match status" value="1"/>
</dbReference>
<organism evidence="2 3">
    <name type="scientific">Nitratireductor thuwali</name>
    <dbReference type="NCBI Taxonomy" id="2267699"/>
    <lineage>
        <taxon>Bacteria</taxon>
        <taxon>Pseudomonadati</taxon>
        <taxon>Pseudomonadota</taxon>
        <taxon>Alphaproteobacteria</taxon>
        <taxon>Hyphomicrobiales</taxon>
        <taxon>Phyllobacteriaceae</taxon>
        <taxon>Nitratireductor</taxon>
    </lineage>
</organism>
<sequence>MNDAHTLDYKDITARQKATWSTGDFHVVSRGIVGISEALCETVDPRPRERVLDIACGSGNTALAASRRYCEVTGIDYVPALIERARTRAEAEGAKIDFQVADAQDLPFPDGHFDVVVSVFGVMFAPDQEKAASELLRVTRPGGRIGLANWMPESFSKDFFGAHAKHNPPPPGAASPLRWGSDEGLEALLGAGADEIRGTRKTHRAYMRSIDHALEIFSTYFGPTRRALDAIGPEKGKELLGDLREVFERYDVSDDDTLVLEMPYLEVTARKR</sequence>
<dbReference type="GO" id="GO:0102082">
    <property type="term" value="F:demethylrebeccamycin--D-glucose O-methyltransferase activity"/>
    <property type="evidence" value="ECO:0007669"/>
    <property type="project" value="UniProtKB-EC"/>
</dbReference>